<protein>
    <submittedName>
        <fullName evidence="1">Uncharacterized protein</fullName>
    </submittedName>
</protein>
<proteinExistence type="predicted"/>
<sequence>MKYHVHFEASAAVGVAFEVEASSAEEAERIAAAKFDPQKVVDDLLEINEHTLAGYGQSVSHVVVSVDDSGFEVVDAYQN</sequence>
<dbReference type="AlphaFoldDB" id="A0A418VPC7"/>
<comment type="caution">
    <text evidence="1">The sequence shown here is derived from an EMBL/GenBank/DDBJ whole genome shotgun (WGS) entry which is preliminary data.</text>
</comment>
<keyword evidence="2" id="KW-1185">Reference proteome</keyword>
<gene>
    <name evidence="1" type="ORF">D3877_23540</name>
</gene>
<name>A0A418VPC7_9PROT</name>
<organism evidence="1 2">
    <name type="scientific">Azospirillum cavernae</name>
    <dbReference type="NCBI Taxonomy" id="2320860"/>
    <lineage>
        <taxon>Bacteria</taxon>
        <taxon>Pseudomonadati</taxon>
        <taxon>Pseudomonadota</taxon>
        <taxon>Alphaproteobacteria</taxon>
        <taxon>Rhodospirillales</taxon>
        <taxon>Azospirillaceae</taxon>
        <taxon>Azospirillum</taxon>
    </lineage>
</organism>
<dbReference type="EMBL" id="QYUL01000004">
    <property type="protein sequence ID" value="RJF78106.1"/>
    <property type="molecule type" value="Genomic_DNA"/>
</dbReference>
<evidence type="ECO:0000313" key="2">
    <source>
        <dbReference type="Proteomes" id="UP000283458"/>
    </source>
</evidence>
<dbReference type="RefSeq" id="WP_119833248.1">
    <property type="nucleotide sequence ID" value="NZ_QYUL01000004.1"/>
</dbReference>
<dbReference type="Proteomes" id="UP000283458">
    <property type="component" value="Unassembled WGS sequence"/>
</dbReference>
<reference evidence="1 2" key="1">
    <citation type="submission" date="2018-09" db="EMBL/GenBank/DDBJ databases">
        <authorList>
            <person name="Zhu H."/>
        </authorList>
    </citation>
    <scope>NUCLEOTIDE SEQUENCE [LARGE SCALE GENOMIC DNA]</scope>
    <source>
        <strain evidence="1 2">K2W22B-5</strain>
    </source>
</reference>
<accession>A0A418VPC7</accession>
<evidence type="ECO:0000313" key="1">
    <source>
        <dbReference type="EMBL" id="RJF78106.1"/>
    </source>
</evidence>